<evidence type="ECO:0000313" key="2">
    <source>
        <dbReference type="Proteomes" id="UP000067008"/>
    </source>
</evidence>
<name>A0AAD1BKP3_PREIN</name>
<accession>A0AAD1BKP3</accession>
<organism evidence="1 2">
    <name type="scientific">Prevotella intermedia</name>
    <dbReference type="NCBI Taxonomy" id="28131"/>
    <lineage>
        <taxon>Bacteria</taxon>
        <taxon>Pseudomonadati</taxon>
        <taxon>Bacteroidota</taxon>
        <taxon>Bacteroidia</taxon>
        <taxon>Bacteroidales</taxon>
        <taxon>Prevotellaceae</taxon>
        <taxon>Prevotella</taxon>
    </lineage>
</organism>
<reference evidence="1 2" key="1">
    <citation type="submission" date="2015-07" db="EMBL/GenBank/DDBJ databases">
        <title>Complete genome sequence of Prevotella intermedia strain 17-2.</title>
        <authorList>
            <person name="Nambu T."/>
        </authorList>
    </citation>
    <scope>NUCLEOTIDE SEQUENCE [LARGE SCALE GENOMIC DNA]</scope>
    <source>
        <strain evidence="1 2">17-2</strain>
    </source>
</reference>
<dbReference type="AlphaFoldDB" id="A0AAD1BKP3"/>
<proteinExistence type="predicted"/>
<sequence>MFGGGVSHLIIYMYLLAWWQKPMSRHRNRGLANLRKNIGSGESGSVFIANRGVPLH</sequence>
<gene>
    <name evidence="1" type="ORF">PI172_2365</name>
</gene>
<dbReference type="Proteomes" id="UP000067008">
    <property type="component" value="Chromosome 1"/>
</dbReference>
<dbReference type="EMBL" id="AP014926">
    <property type="protein sequence ID" value="BAR97093.1"/>
    <property type="molecule type" value="Genomic_DNA"/>
</dbReference>
<protein>
    <submittedName>
        <fullName evidence="1">Uncharacterized protein</fullName>
    </submittedName>
</protein>
<evidence type="ECO:0000313" key="1">
    <source>
        <dbReference type="EMBL" id="BAR97093.1"/>
    </source>
</evidence>